<dbReference type="Proteomes" id="UP001057402">
    <property type="component" value="Chromosome 2"/>
</dbReference>
<comment type="caution">
    <text evidence="1">The sequence shown here is derived from an EMBL/GenBank/DDBJ whole genome shotgun (WGS) entry which is preliminary data.</text>
</comment>
<dbReference type="EMBL" id="CM042881">
    <property type="protein sequence ID" value="KAI4384840.1"/>
    <property type="molecule type" value="Genomic_DNA"/>
</dbReference>
<reference evidence="2" key="1">
    <citation type="journal article" date="2023" name="Front. Plant Sci.">
        <title>Chromosomal-level genome assembly of Melastoma candidum provides insights into trichome evolution.</title>
        <authorList>
            <person name="Zhong Y."/>
            <person name="Wu W."/>
            <person name="Sun C."/>
            <person name="Zou P."/>
            <person name="Liu Y."/>
            <person name="Dai S."/>
            <person name="Zhou R."/>
        </authorList>
    </citation>
    <scope>NUCLEOTIDE SEQUENCE [LARGE SCALE GENOMIC DNA]</scope>
</reference>
<organism evidence="1 2">
    <name type="scientific">Melastoma candidum</name>
    <dbReference type="NCBI Taxonomy" id="119954"/>
    <lineage>
        <taxon>Eukaryota</taxon>
        <taxon>Viridiplantae</taxon>
        <taxon>Streptophyta</taxon>
        <taxon>Embryophyta</taxon>
        <taxon>Tracheophyta</taxon>
        <taxon>Spermatophyta</taxon>
        <taxon>Magnoliopsida</taxon>
        <taxon>eudicotyledons</taxon>
        <taxon>Gunneridae</taxon>
        <taxon>Pentapetalae</taxon>
        <taxon>rosids</taxon>
        <taxon>malvids</taxon>
        <taxon>Myrtales</taxon>
        <taxon>Melastomataceae</taxon>
        <taxon>Melastomatoideae</taxon>
        <taxon>Melastomateae</taxon>
        <taxon>Melastoma</taxon>
    </lineage>
</organism>
<sequence length="2224" mass="244064">MSASSNSLVQAKPRATNPSSFPPSSPLAKPSAIGSPPGAWQRRRKARRCTVTSRGKGSESAGCMKSRGRFFGSPVVLEKIGLWEAEGPCQDPKLRFVVRSSLSGVPEKPLGLYDPKFDKDSCGVGFVAELSGQSSRKTVTDALEMLVRMTHRGACGCETNTGDGAGILVALPHEFFQEVTRENGFELPPPGQYAVGMLFLPTCEARREQSKTVFSKVAESLGHTVLGWRWVPTDNTGLGKSALQTEPIIEQVFISPSARSKVDLERQMYILRRVSMVAIRAALNLQHGSAKDFYICSLSSRTVVYKGQLKPVQVKEYYYADLGNERFTSYMALIHSRFSTNTFPSWDRAQPMRVLGHNGEINTLRGNVNWMKAREGLLKCRELGLSKNELKKLLPIVDASSSDSGAFDGVLELLVRSGRSLPEAVMMMIPEAWQNDKNMDPKRKALYEYFSALMEPWDGPALISFTDGRYLGATLDRNGLRPGRFYITHSGRVIMASEVGVVDVPPEDVAKKGRLNPGMMLLVDFEKHVVVDDEALKQQYSMARPYGEWLKKQKIELKDIVTSVPESRRIPPPIAGVMPTSSEDDSMENMGIHGLLAPLKAFGYTVEALEMLLLPMAKDGTEALGSMGNDTPLAVMSNREKLTFEYFKQMFAQVTNPPIDPIREKIVTSMQCMIGPEGDLTETTEEQCHRLSLKGPLLSIDEMEAIKRMDYRGWRSKAIDITYPKKRGRKGLQETLDRICDEACAAIEKGYTTLVLSDRAFSAERVAVSSLLAVGAVHHHLVKKLDRTRVGLVIESAEPREVHHFCTLVGFGADAICPYLAVEAIWRLQVDGKIPSKSTGELHSKDELVKKYFKASNYGMMKVLAKMGISTLASYKGAQIFEALGLASEVIEKCFAGTPSRVEGATFEMLAQDALHLHELAFPSRVFPPGSAEAVALPNPGDYHWRKGGEIHLNDPLAISKLQEAARSNSVEAYKEYSKRIHELNKSCNLRGLLKFKEAAMKVPLDEVEPASEIVKRFCTGAMSYGSISLEAHSTLAIAMNKIGGKSNTGEGGEQPSRMIPLPNGSKNPKRSAIKQVASGRFGVSSYYLTNADELQIKMAQGAKPGEGGELPGHKVIGDIAVTRNSTAGVGLISPPPHHDIYSIEDLAQLIHDLKNSNPDARISVKLVSEAGVGVIASGVVKGHADHVLISGHDGGTGASRWTGIKNAGLPWELGLAETHQTLVANDLRGRTVLQTDGQLKTGRDVAIAALLGAEEFGFSTAPLITLGCIMMRKCHKNTCPVGIATQDPVLREKFAGEPEHVINFFFMLAEEIREIMSNLGFRRVNEMVGRSDMLEVDPEVTRNNEKLANIDLSLLLRPAAEIRPDAAQYCVQKQDHGLDMALDNELILQSKAALEKGVPVYTESRICNVNRAVGTMLSHEVTKKYHMEGLPKDTINIKLFGSAGQSLAAFLCPGITLELEGDSNDYVGKGLSGGKIVVYPPKGSNFDPKDNIVIGNVALYGATSGEAYFNGMAAERFCVRNSGAKAVVEGVGDHGCEYMTGGTVVVLGKTGRNFAAGMSGGIAYVLDMDGKFESRCNLELVDLDRVEDEEDIMTLRMMIQQHQRHTNSQLAKEVLADFERLSHRFVKVFPRDYKRVLANAKLQEALKVDDESEEAEQSEEPQTKKDYFEELKKMAAQSKINGAHKEETVVEAKVEAAPETKRPSRVADAKKFRGFVSYEREGVQYRDPNVRMNDWEEVMEETKPGPLLKTQSARCMDCGTPFCHQENSGCPLGNKIPEFNELVYQNRWREALDRLLETNNFPEFTGRVCPAPCEGSCVLGIIENPVSIKSIECSIIDKAFEEGWMVPRPPLRRTGKKVAIVGSGPAGLAAADQLNRMGHQVTVYERADRIGGLMMYGVPNMKTDKIDVVQRRVNLMVQEGVDFVVNANVGNDPQYSLDRLRKENDALVLAVGATKPRDLPVPGRDLSGVHFAMEFLHANTKSLLDSNLEDGKYISAKGKKVVVIGGGDTGTDCIGTSIRHGCTTMVNLELLPKPPMTRSAGNPWPQWPRVFRVDYGHQEAASKFGKDPRSYEVLTKRFIGDENGVVKGLEVVRVKWEKDADGKFQYKEIEGSEEVIGADLVLLAMGFLGPESNIAEKLGLDRDNRSNFKADYGRFATSVDGVFAAGDCRRGQSLVVWAISEGRQAAAQVDRFLARKDDDSSMDSQNGAPQGISSSPKVAASQT</sequence>
<gene>
    <name evidence="1" type="ORF">MLD38_002941</name>
</gene>
<proteinExistence type="predicted"/>
<protein>
    <submittedName>
        <fullName evidence="1">Uncharacterized protein</fullName>
    </submittedName>
</protein>
<name>A0ACB9S0G6_9MYRT</name>
<accession>A0ACB9S0G6</accession>
<evidence type="ECO:0000313" key="2">
    <source>
        <dbReference type="Proteomes" id="UP001057402"/>
    </source>
</evidence>
<keyword evidence="2" id="KW-1185">Reference proteome</keyword>
<evidence type="ECO:0000313" key="1">
    <source>
        <dbReference type="EMBL" id="KAI4384840.1"/>
    </source>
</evidence>